<dbReference type="CDD" id="cd02440">
    <property type="entry name" value="AdoMet_MTases"/>
    <property type="match status" value="1"/>
</dbReference>
<dbReference type="Proteomes" id="UP000325116">
    <property type="component" value="Unassembled WGS sequence"/>
</dbReference>
<keyword evidence="2" id="KW-0489">Methyltransferase</keyword>
<dbReference type="GO" id="GO:0008168">
    <property type="term" value="F:methyltransferase activity"/>
    <property type="evidence" value="ECO:0007669"/>
    <property type="project" value="UniProtKB-KW"/>
</dbReference>
<dbReference type="Gene3D" id="3.40.50.150">
    <property type="entry name" value="Vaccinia Virus protein VP39"/>
    <property type="match status" value="1"/>
</dbReference>
<proteinExistence type="predicted"/>
<evidence type="ECO:0000313" key="3">
    <source>
        <dbReference type="Proteomes" id="UP000325116"/>
    </source>
</evidence>
<dbReference type="Pfam" id="PF08242">
    <property type="entry name" value="Methyltransf_12"/>
    <property type="match status" value="1"/>
</dbReference>
<dbReference type="PANTHER" id="PTHR43861">
    <property type="entry name" value="TRANS-ACONITATE 2-METHYLTRANSFERASE-RELATED"/>
    <property type="match status" value="1"/>
</dbReference>
<sequence>MNEEQIKFKVLQENEKSHDAAAKNHTRSVPYQYRRNTRNYIYKLILNQLKDSKIDIYNCKILEVACGTGTFVKLAEKYNCQYHGIDISNNMIQTAKRNSNYKKATFEKISLEDFYKTNQEKYDIIISSSFIHHLYDVEEGLIQIRSMLKDNGIYIALHEEINNRKHTKIEILDKQLSWLFGYEGHIQFSLSKRIKRFIKYLFPKLKIKVDELYFERGTDYVDYQLNFDFNLTTNDLLKTYGKVIPYCYYTFPEFRFLSNVDNNCMFVMRAEQSRAEQSRAEQSRAVMFEYAYRKTA</sequence>
<dbReference type="EMBL" id="SAXT01000007">
    <property type="protein sequence ID" value="TXJ10993.1"/>
    <property type="molecule type" value="Genomic_DNA"/>
</dbReference>
<evidence type="ECO:0000313" key="2">
    <source>
        <dbReference type="EMBL" id="TXJ10993.1"/>
    </source>
</evidence>
<dbReference type="SUPFAM" id="SSF53335">
    <property type="entry name" value="S-adenosyl-L-methionine-dependent methyltransferases"/>
    <property type="match status" value="1"/>
</dbReference>
<dbReference type="RefSeq" id="WP_147759127.1">
    <property type="nucleotide sequence ID" value="NZ_SAXT01000007.1"/>
</dbReference>
<keyword evidence="2" id="KW-0808">Transferase</keyword>
<evidence type="ECO:0000259" key="1">
    <source>
        <dbReference type="Pfam" id="PF08242"/>
    </source>
</evidence>
<name>A0A5C8CEC0_9SPIR</name>
<feature type="domain" description="Methyltransferase type 12" evidence="1">
    <location>
        <begin position="62"/>
        <end position="153"/>
    </location>
</feature>
<dbReference type="InterPro" id="IPR029063">
    <property type="entry name" value="SAM-dependent_MTases_sf"/>
</dbReference>
<dbReference type="AlphaFoldDB" id="A0A5C8CEC0"/>
<comment type="caution">
    <text evidence="2">The sequence shown here is derived from an EMBL/GenBank/DDBJ whole genome shotgun (WGS) entry which is preliminary data.</text>
</comment>
<dbReference type="GO" id="GO:0032259">
    <property type="term" value="P:methylation"/>
    <property type="evidence" value="ECO:0007669"/>
    <property type="project" value="UniProtKB-KW"/>
</dbReference>
<reference evidence="2 3" key="1">
    <citation type="journal article" date="1992" name="Lakartidningen">
        <title>[Penicillin V and not amoxicillin is the first choice preparation in acute otitis].</title>
        <authorList>
            <person name="Kamme C."/>
            <person name="Lundgren K."/>
            <person name="Prellner K."/>
        </authorList>
    </citation>
    <scope>NUCLEOTIDE SEQUENCE [LARGE SCALE GENOMIC DNA]</scope>
    <source>
        <strain evidence="2 3">W1</strain>
    </source>
</reference>
<organism evidence="2 3">
    <name type="scientific">Brachyspira aalborgi</name>
    <dbReference type="NCBI Taxonomy" id="29522"/>
    <lineage>
        <taxon>Bacteria</taxon>
        <taxon>Pseudomonadati</taxon>
        <taxon>Spirochaetota</taxon>
        <taxon>Spirochaetia</taxon>
        <taxon>Brachyspirales</taxon>
        <taxon>Brachyspiraceae</taxon>
        <taxon>Brachyspira</taxon>
    </lineage>
</organism>
<accession>A0A5C8CEC0</accession>
<dbReference type="PANTHER" id="PTHR43861:SF6">
    <property type="entry name" value="METHYLTRANSFERASE TYPE 11"/>
    <property type="match status" value="1"/>
</dbReference>
<gene>
    <name evidence="2" type="ORF">EPJ80_11745</name>
</gene>
<dbReference type="InterPro" id="IPR013217">
    <property type="entry name" value="Methyltransf_12"/>
</dbReference>
<protein>
    <submittedName>
        <fullName evidence="2">Class I SAM-dependent methyltransferase</fullName>
    </submittedName>
</protein>